<accession>A0ABW7DJR6</accession>
<dbReference type="EC" id="3.1.-.-" evidence="2"/>
<name>A0ABW7DJR6_9FIRM</name>
<sequence>MSRSWLKDSAEAAWLRENYKGRHIKDIADEMSRIFGYNVKPSRITSYLYHHKLKTGTGEPLLTKEQYQWLKDHCHGLSYEDQQKQILERFGVYVTPDQVKNMRNRYKMNSGLTGQFKKGNVPWNKGMKGCSTGGRSTQFRPGHMPHNTRPENYESVDIDGYVHIKPPGEKYMILKHRWIWEQAYGPIPPGHCLIFLDRNKQNCSLNNLALITRAEHARMCQKHLQFDNPEYTKAGIQIAKLMLKKSEQSRKRRRRK</sequence>
<dbReference type="RefSeq" id="WP_257536507.1">
    <property type="nucleotide sequence ID" value="NZ_CP011940.1"/>
</dbReference>
<dbReference type="GO" id="GO:0004519">
    <property type="term" value="F:endonuclease activity"/>
    <property type="evidence" value="ECO:0007669"/>
    <property type="project" value="UniProtKB-KW"/>
</dbReference>
<evidence type="ECO:0000259" key="1">
    <source>
        <dbReference type="Pfam" id="PF13392"/>
    </source>
</evidence>
<gene>
    <name evidence="2" type="ORF">ACGTZG_00300</name>
</gene>
<keyword evidence="2" id="KW-0540">Nuclease</keyword>
<dbReference type="Gene3D" id="3.90.75.20">
    <property type="match status" value="1"/>
</dbReference>
<dbReference type="Proteomes" id="UP001605989">
    <property type="component" value="Unassembled WGS sequence"/>
</dbReference>
<evidence type="ECO:0000313" key="3">
    <source>
        <dbReference type="Proteomes" id="UP001605989"/>
    </source>
</evidence>
<dbReference type="SUPFAM" id="SSF54060">
    <property type="entry name" value="His-Me finger endonucleases"/>
    <property type="match status" value="1"/>
</dbReference>
<evidence type="ECO:0000313" key="2">
    <source>
        <dbReference type="EMBL" id="MFG6271626.1"/>
    </source>
</evidence>
<reference evidence="2 3" key="1">
    <citation type="submission" date="2024-10" db="EMBL/GenBank/DDBJ databases">
        <authorList>
            <person name="Sang B.-I."/>
            <person name="Prabhaharan D."/>
        </authorList>
    </citation>
    <scope>NUCLEOTIDE SEQUENCE [LARGE SCALE GENOMIC DNA]</scope>
    <source>
        <strain evidence="2 3">MH</strain>
    </source>
</reference>
<dbReference type="EMBL" id="JBIEKR010000001">
    <property type="protein sequence ID" value="MFG6271626.1"/>
    <property type="molecule type" value="Genomic_DNA"/>
</dbReference>
<keyword evidence="3" id="KW-1185">Reference proteome</keyword>
<dbReference type="InterPro" id="IPR003615">
    <property type="entry name" value="HNH_nuc"/>
</dbReference>
<proteinExistence type="predicted"/>
<dbReference type="Pfam" id="PF13392">
    <property type="entry name" value="HNH_3"/>
    <property type="match status" value="1"/>
</dbReference>
<protein>
    <submittedName>
        <fullName evidence="2">HNH endonuclease signature motif containing protein</fullName>
        <ecNumber evidence="2">3.1.-.-</ecNumber>
    </submittedName>
</protein>
<keyword evidence="2" id="KW-0255">Endonuclease</keyword>
<keyword evidence="2" id="KW-0378">Hydrolase</keyword>
<dbReference type="InterPro" id="IPR044925">
    <property type="entry name" value="His-Me_finger_sf"/>
</dbReference>
<comment type="caution">
    <text evidence="2">The sequence shown here is derived from an EMBL/GenBank/DDBJ whole genome shotgun (WGS) entry which is preliminary data.</text>
</comment>
<organism evidence="2 3">
    <name type="scientific">Megasphaera hexanoica</name>
    <dbReference type="NCBI Taxonomy" id="1675036"/>
    <lineage>
        <taxon>Bacteria</taxon>
        <taxon>Bacillati</taxon>
        <taxon>Bacillota</taxon>
        <taxon>Negativicutes</taxon>
        <taxon>Veillonellales</taxon>
        <taxon>Veillonellaceae</taxon>
        <taxon>Megasphaera</taxon>
    </lineage>
</organism>
<dbReference type="GO" id="GO:0016787">
    <property type="term" value="F:hydrolase activity"/>
    <property type="evidence" value="ECO:0007669"/>
    <property type="project" value="UniProtKB-KW"/>
</dbReference>
<feature type="domain" description="HNH nuclease" evidence="1">
    <location>
        <begin position="174"/>
        <end position="218"/>
    </location>
</feature>